<reference evidence="2" key="1">
    <citation type="submission" date="2022-01" db="EMBL/GenBank/DDBJ databases">
        <title>Genome Sequence Resource for Two Populations of Ditylenchus destructor, the Migratory Endoparasitic Phytonematode.</title>
        <authorList>
            <person name="Zhang H."/>
            <person name="Lin R."/>
            <person name="Xie B."/>
        </authorList>
    </citation>
    <scope>NUCLEOTIDE SEQUENCE</scope>
    <source>
        <strain evidence="2">BazhouSP</strain>
    </source>
</reference>
<gene>
    <name evidence="2" type="ORF">DdX_10257</name>
</gene>
<dbReference type="AlphaFoldDB" id="A0AAD4R2G1"/>
<keyword evidence="1" id="KW-0732">Signal</keyword>
<name>A0AAD4R2G1_9BILA</name>
<feature type="chain" id="PRO_5041950349" evidence="1">
    <location>
        <begin position="25"/>
        <end position="176"/>
    </location>
</feature>
<feature type="signal peptide" evidence="1">
    <location>
        <begin position="1"/>
        <end position="24"/>
    </location>
</feature>
<evidence type="ECO:0000256" key="1">
    <source>
        <dbReference type="SAM" id="SignalP"/>
    </source>
</evidence>
<evidence type="ECO:0000313" key="3">
    <source>
        <dbReference type="Proteomes" id="UP001201812"/>
    </source>
</evidence>
<dbReference type="Proteomes" id="UP001201812">
    <property type="component" value="Unassembled WGS sequence"/>
</dbReference>
<proteinExistence type="predicted"/>
<protein>
    <submittedName>
        <fullName evidence="2">Uncharacterized protein</fullName>
    </submittedName>
</protein>
<organism evidence="2 3">
    <name type="scientific">Ditylenchus destructor</name>
    <dbReference type="NCBI Taxonomy" id="166010"/>
    <lineage>
        <taxon>Eukaryota</taxon>
        <taxon>Metazoa</taxon>
        <taxon>Ecdysozoa</taxon>
        <taxon>Nematoda</taxon>
        <taxon>Chromadorea</taxon>
        <taxon>Rhabditida</taxon>
        <taxon>Tylenchina</taxon>
        <taxon>Tylenchomorpha</taxon>
        <taxon>Sphaerularioidea</taxon>
        <taxon>Anguinidae</taxon>
        <taxon>Anguininae</taxon>
        <taxon>Ditylenchus</taxon>
    </lineage>
</organism>
<sequence>MFRCAQFILTLFLILLLHVTHSDGDSECDRAFLDTQCPNQNEYVKFSHVVMEICDVLYNTTKCYFDAATKECGEEKAKEVMRTVKPAVPDNELCSCCKEAREYMESMGGHLYQYNSNNSCKLIETEVCLPLQRIYALTPSPSLEVESSARTIGNFSTIYAVLMILLVFKLFKCCEA</sequence>
<comment type="caution">
    <text evidence="2">The sequence shown here is derived from an EMBL/GenBank/DDBJ whole genome shotgun (WGS) entry which is preliminary data.</text>
</comment>
<keyword evidence="3" id="KW-1185">Reference proteome</keyword>
<accession>A0AAD4R2G1</accession>
<dbReference type="EMBL" id="JAKKPZ010000022">
    <property type="protein sequence ID" value="KAI1711378.1"/>
    <property type="molecule type" value="Genomic_DNA"/>
</dbReference>
<evidence type="ECO:0000313" key="2">
    <source>
        <dbReference type="EMBL" id="KAI1711378.1"/>
    </source>
</evidence>